<dbReference type="PANTHER" id="PTHR15597:SF31">
    <property type="entry name" value="RNA BINDING PROTEIN FOX-1 HOMOLOG 2"/>
    <property type="match status" value="1"/>
</dbReference>
<comment type="caution">
    <text evidence="13">The sequence shown here is derived from an EMBL/GenBank/DDBJ whole genome shotgun (WGS) entry which is preliminary data.</text>
</comment>
<feature type="compositionally biased region" description="Basic residues" evidence="11">
    <location>
        <begin position="85"/>
        <end position="95"/>
    </location>
</feature>
<feature type="compositionally biased region" description="Polar residues" evidence="11">
    <location>
        <begin position="458"/>
        <end position="473"/>
    </location>
</feature>
<dbReference type="Gene3D" id="3.30.70.330">
    <property type="match status" value="1"/>
</dbReference>
<dbReference type="GO" id="GO:0003729">
    <property type="term" value="F:mRNA binding"/>
    <property type="evidence" value="ECO:0007669"/>
    <property type="project" value="TreeGrafter"/>
</dbReference>
<evidence type="ECO:0000256" key="4">
    <source>
        <dbReference type="ARBA" id="ARBA00023187"/>
    </source>
</evidence>
<feature type="region of interest" description="Disordered" evidence="11">
    <location>
        <begin position="18"/>
        <end position="52"/>
    </location>
</feature>
<dbReference type="SUPFAM" id="SSF54928">
    <property type="entry name" value="RNA-binding domain, RBD"/>
    <property type="match status" value="1"/>
</dbReference>
<feature type="region of interest" description="Disordered" evidence="11">
    <location>
        <begin position="174"/>
        <end position="296"/>
    </location>
</feature>
<dbReference type="InterPro" id="IPR025670">
    <property type="entry name" value="Fox-1_C_dom"/>
</dbReference>
<dbReference type="FunFam" id="3.30.70.330:FF:000004">
    <property type="entry name" value="RNA binding fox-1 homolog 1"/>
    <property type="match status" value="1"/>
</dbReference>
<evidence type="ECO:0000256" key="5">
    <source>
        <dbReference type="ARBA" id="ARBA00023242"/>
    </source>
</evidence>
<organism evidence="13 14">
    <name type="scientific">Electrophorus voltai</name>
    <dbReference type="NCBI Taxonomy" id="2609070"/>
    <lineage>
        <taxon>Eukaryota</taxon>
        <taxon>Metazoa</taxon>
        <taxon>Chordata</taxon>
        <taxon>Craniata</taxon>
        <taxon>Vertebrata</taxon>
        <taxon>Euteleostomi</taxon>
        <taxon>Actinopterygii</taxon>
        <taxon>Neopterygii</taxon>
        <taxon>Teleostei</taxon>
        <taxon>Ostariophysi</taxon>
        <taxon>Gymnotiformes</taxon>
        <taxon>Gymnotoidei</taxon>
        <taxon>Gymnotidae</taxon>
        <taxon>Electrophorus</taxon>
    </lineage>
</organism>
<accession>A0AAD8YSX6</accession>
<dbReference type="GO" id="GO:0006397">
    <property type="term" value="P:mRNA processing"/>
    <property type="evidence" value="ECO:0007669"/>
    <property type="project" value="UniProtKB-KW"/>
</dbReference>
<evidence type="ECO:0000256" key="3">
    <source>
        <dbReference type="ARBA" id="ARBA00022884"/>
    </source>
</evidence>
<evidence type="ECO:0000256" key="8">
    <source>
        <dbReference type="ARBA" id="ARBA00042740"/>
    </source>
</evidence>
<feature type="region of interest" description="Disordered" evidence="11">
    <location>
        <begin position="314"/>
        <end position="475"/>
    </location>
</feature>
<dbReference type="GO" id="GO:0005737">
    <property type="term" value="C:cytoplasm"/>
    <property type="evidence" value="ECO:0007669"/>
    <property type="project" value="TreeGrafter"/>
</dbReference>
<evidence type="ECO:0000313" key="13">
    <source>
        <dbReference type="EMBL" id="KAK1785729.1"/>
    </source>
</evidence>
<evidence type="ECO:0000256" key="6">
    <source>
        <dbReference type="ARBA" id="ARBA00040383"/>
    </source>
</evidence>
<evidence type="ECO:0000259" key="12">
    <source>
        <dbReference type="PROSITE" id="PS50102"/>
    </source>
</evidence>
<evidence type="ECO:0000256" key="2">
    <source>
        <dbReference type="ARBA" id="ARBA00022664"/>
    </source>
</evidence>
<dbReference type="CDD" id="cd12407">
    <property type="entry name" value="RRM_FOX1_like"/>
    <property type="match status" value="1"/>
</dbReference>
<dbReference type="EMBL" id="JAROKS010000026">
    <property type="protein sequence ID" value="KAK1785729.1"/>
    <property type="molecule type" value="Genomic_DNA"/>
</dbReference>
<dbReference type="InterPro" id="IPR035979">
    <property type="entry name" value="RBD_domain_sf"/>
</dbReference>
<dbReference type="InterPro" id="IPR012677">
    <property type="entry name" value="Nucleotide-bd_a/b_plait_sf"/>
</dbReference>
<evidence type="ECO:0000256" key="10">
    <source>
        <dbReference type="PROSITE-ProRule" id="PRU00176"/>
    </source>
</evidence>
<keyword evidence="14" id="KW-1185">Reference proteome</keyword>
<dbReference type="SMART" id="SM00360">
    <property type="entry name" value="RRM"/>
    <property type="match status" value="1"/>
</dbReference>
<comment type="subcellular location">
    <subcellularLocation>
        <location evidence="1">Nucleus</location>
    </subcellularLocation>
</comment>
<keyword evidence="2" id="KW-0507">mRNA processing</keyword>
<dbReference type="InterPro" id="IPR047131">
    <property type="entry name" value="RBFOX1-like"/>
</dbReference>
<feature type="region of interest" description="Disordered" evidence="11">
    <location>
        <begin position="66"/>
        <end position="114"/>
    </location>
</feature>
<evidence type="ECO:0000313" key="14">
    <source>
        <dbReference type="Proteomes" id="UP001239994"/>
    </source>
</evidence>
<reference evidence="13" key="1">
    <citation type="submission" date="2023-03" db="EMBL/GenBank/DDBJ databases">
        <title>Electrophorus voltai genome.</title>
        <authorList>
            <person name="Bian C."/>
        </authorList>
    </citation>
    <scope>NUCLEOTIDE SEQUENCE</scope>
    <source>
        <strain evidence="13">CB-2022</strain>
        <tissue evidence="13">Muscle</tissue>
    </source>
</reference>
<evidence type="ECO:0000256" key="7">
    <source>
        <dbReference type="ARBA" id="ARBA00041605"/>
    </source>
</evidence>
<name>A0AAD8YSX6_9TELE</name>
<feature type="compositionally biased region" description="Acidic residues" evidence="11">
    <location>
        <begin position="360"/>
        <end position="380"/>
    </location>
</feature>
<dbReference type="GO" id="GO:0005634">
    <property type="term" value="C:nucleus"/>
    <property type="evidence" value="ECO:0007669"/>
    <property type="project" value="UniProtKB-SubCell"/>
</dbReference>
<keyword evidence="5" id="KW-0539">Nucleus</keyword>
<feature type="compositionally biased region" description="Pro residues" evidence="11">
    <location>
        <begin position="345"/>
        <end position="359"/>
    </location>
</feature>
<dbReference type="Pfam" id="PF12414">
    <property type="entry name" value="Fox-1_C"/>
    <property type="match status" value="1"/>
</dbReference>
<protein>
    <recommendedName>
        <fullName evidence="6">RNA binding protein fox-1 homolog 2</fullName>
    </recommendedName>
    <alternativeName>
        <fullName evidence="8">Fox-1 homolog B</fullName>
    </alternativeName>
    <alternativeName>
        <fullName evidence="7">RNA-binding motif protein 9</fullName>
    </alternativeName>
    <alternativeName>
        <fullName evidence="9">RNA-binding protein 9</fullName>
    </alternativeName>
</protein>
<feature type="compositionally biased region" description="Pro residues" evidence="11">
    <location>
        <begin position="319"/>
        <end position="329"/>
    </location>
</feature>
<dbReference type="GO" id="GO:0007399">
    <property type="term" value="P:nervous system development"/>
    <property type="evidence" value="ECO:0007669"/>
    <property type="project" value="InterPro"/>
</dbReference>
<dbReference type="Pfam" id="PF00076">
    <property type="entry name" value="RRM_1"/>
    <property type="match status" value="1"/>
</dbReference>
<dbReference type="Proteomes" id="UP001239994">
    <property type="component" value="Unassembled WGS sequence"/>
</dbReference>
<dbReference type="InterPro" id="IPR003954">
    <property type="entry name" value="RRM_euk-type"/>
</dbReference>
<keyword evidence="3 10" id="KW-0694">RNA-binding</keyword>
<dbReference type="AlphaFoldDB" id="A0AAD8YSX6"/>
<feature type="compositionally biased region" description="Low complexity" evidence="11">
    <location>
        <begin position="445"/>
        <end position="457"/>
    </location>
</feature>
<dbReference type="GO" id="GO:0000381">
    <property type="term" value="P:regulation of alternative mRNA splicing, via spliceosome"/>
    <property type="evidence" value="ECO:0007669"/>
    <property type="project" value="InterPro"/>
</dbReference>
<dbReference type="PANTHER" id="PTHR15597">
    <property type="entry name" value="ATAXIN 2-BINDING PROTEIN 1-RELATED"/>
    <property type="match status" value="1"/>
</dbReference>
<sequence>MSTDVASIRLPGKRGITDCERDIDTAGGQNSVSSGAVRGMKRGDPEPDTNTPATLIDLAGAECKRPRIDGVGETSPVLSQDAWERKRKRRKRGRRLLQPYREAPRDLGHLLTPTREAVTHPGLASGILDEGGTRWTILGGPVYGPGSDAAEDYNNQQFEMDSAGSYDPCMDYLEGCADDVAGSEDDEPPAPKAPPKAPPRACRPGASKLPRVTGREAASSSEEDTPLLKARGPKANAPMPKPHGGKKAATPVPAPELGNLAGALPRRHVPKSGQSPLAKPAKDSPPQSQYSPLCSCSRWPAADCPVLWPRHLALVSDPDPIPDPVPYPDPDPDPVPDPDPHPDPVPDPDPDPFPIPVPDPDIDPVPDPVPDPDPDPEADPDPVPIPDPDPDPDPDPPDFTGVQENQVAPPYTFSPPPSQNGAVLMSGAGEFGLPSGVEVASAPKTSTNGPTTLTNTPQSDGSAQAESGPQCSRSACGVTSVASSEGVESKCTPKRLHVSNIPFRFRDPDLRQMFGHFGKILDVEIIFNERGSKGFGFVTFESSVDAEKARERLHGTLVEGRKIEVVNNATARVMTNKKLVSPYPNGDTLNPLPYAGWKLSPVVGAMYAPDLYTVPGFPYTTAAAAVFRGAQLRGRGRPLYGTVRAALPAYPGVIYQDGFYGAADLYGGYSAYRYAQPTAVTGATAAAYSDSYSRVYATDPYHTLTPATAPAYGVGAME</sequence>
<gene>
    <name evidence="13" type="ORF">P4O66_019080</name>
</gene>
<dbReference type="GO" id="GO:0008380">
    <property type="term" value="P:RNA splicing"/>
    <property type="evidence" value="ECO:0007669"/>
    <property type="project" value="UniProtKB-KW"/>
</dbReference>
<feature type="domain" description="RRM" evidence="12">
    <location>
        <begin position="494"/>
        <end position="570"/>
    </location>
</feature>
<proteinExistence type="predicted"/>
<dbReference type="InterPro" id="IPR000504">
    <property type="entry name" value="RRM_dom"/>
</dbReference>
<feature type="compositionally biased region" description="Polar residues" evidence="11">
    <location>
        <begin position="285"/>
        <end position="294"/>
    </location>
</feature>
<keyword evidence="4" id="KW-0508">mRNA splicing</keyword>
<dbReference type="PROSITE" id="PS50102">
    <property type="entry name" value="RRM"/>
    <property type="match status" value="1"/>
</dbReference>
<evidence type="ECO:0000256" key="11">
    <source>
        <dbReference type="SAM" id="MobiDB-lite"/>
    </source>
</evidence>
<dbReference type="SMART" id="SM00361">
    <property type="entry name" value="RRM_1"/>
    <property type="match status" value="1"/>
</dbReference>
<dbReference type="InterPro" id="IPR034237">
    <property type="entry name" value="FOX1_RRM"/>
</dbReference>
<evidence type="ECO:0000256" key="9">
    <source>
        <dbReference type="ARBA" id="ARBA00042922"/>
    </source>
</evidence>
<evidence type="ECO:0000256" key="1">
    <source>
        <dbReference type="ARBA" id="ARBA00004123"/>
    </source>
</evidence>